<keyword evidence="2" id="KW-1185">Reference proteome</keyword>
<evidence type="ECO:0008006" key="3">
    <source>
        <dbReference type="Google" id="ProtNLM"/>
    </source>
</evidence>
<dbReference type="AlphaFoldDB" id="A0A0B1SUY6"/>
<evidence type="ECO:0000313" key="1">
    <source>
        <dbReference type="EMBL" id="KHJ87676.1"/>
    </source>
</evidence>
<dbReference type="PANTHER" id="PTHR37984:SF5">
    <property type="entry name" value="PROTEIN NYNRIN-LIKE"/>
    <property type="match status" value="1"/>
</dbReference>
<gene>
    <name evidence="1" type="ORF">OESDEN_12546</name>
</gene>
<organism evidence="1 2">
    <name type="scientific">Oesophagostomum dentatum</name>
    <name type="common">Nodular worm</name>
    <dbReference type="NCBI Taxonomy" id="61180"/>
    <lineage>
        <taxon>Eukaryota</taxon>
        <taxon>Metazoa</taxon>
        <taxon>Ecdysozoa</taxon>
        <taxon>Nematoda</taxon>
        <taxon>Chromadorea</taxon>
        <taxon>Rhabditida</taxon>
        <taxon>Rhabditina</taxon>
        <taxon>Rhabditomorpha</taxon>
        <taxon>Strongyloidea</taxon>
        <taxon>Strongylidae</taxon>
        <taxon>Oesophagostomum</taxon>
    </lineage>
</organism>
<dbReference type="InterPro" id="IPR043502">
    <property type="entry name" value="DNA/RNA_pol_sf"/>
</dbReference>
<dbReference type="InterPro" id="IPR050951">
    <property type="entry name" value="Retrovirus_Pol_polyprotein"/>
</dbReference>
<proteinExistence type="predicted"/>
<reference evidence="1 2" key="1">
    <citation type="submission" date="2014-03" db="EMBL/GenBank/DDBJ databases">
        <title>Draft genome of the hookworm Oesophagostomum dentatum.</title>
        <authorList>
            <person name="Mitreva M."/>
        </authorList>
    </citation>
    <scope>NUCLEOTIDE SEQUENCE [LARGE SCALE GENOMIC DNA]</scope>
    <source>
        <strain evidence="1 2">OD-Hann</strain>
    </source>
</reference>
<accession>A0A0B1SUY6</accession>
<dbReference type="PANTHER" id="PTHR37984">
    <property type="entry name" value="PROTEIN CBG26694"/>
    <property type="match status" value="1"/>
</dbReference>
<sequence length="105" mass="11726">MDAMICGLEGAAAYLGDVIVTARTDAEHCQNLEASDTSDASIIDKDGRRPDPKKTEVIRQMPVSKNVQEVRSYLGMVSYYESFVAEMHRLRALLDSLLKKNTTFK</sequence>
<dbReference type="InterPro" id="IPR043128">
    <property type="entry name" value="Rev_trsase/Diguanyl_cyclase"/>
</dbReference>
<dbReference type="EMBL" id="KN557278">
    <property type="protein sequence ID" value="KHJ87676.1"/>
    <property type="molecule type" value="Genomic_DNA"/>
</dbReference>
<dbReference type="Gene3D" id="3.30.70.270">
    <property type="match status" value="1"/>
</dbReference>
<protein>
    <recommendedName>
        <fullName evidence="3">Reverse transcriptase domain-containing protein</fullName>
    </recommendedName>
</protein>
<dbReference type="SUPFAM" id="SSF56672">
    <property type="entry name" value="DNA/RNA polymerases"/>
    <property type="match status" value="1"/>
</dbReference>
<evidence type="ECO:0000313" key="2">
    <source>
        <dbReference type="Proteomes" id="UP000053660"/>
    </source>
</evidence>
<dbReference type="OrthoDB" id="5855384at2759"/>
<name>A0A0B1SUY6_OESDE</name>
<dbReference type="Proteomes" id="UP000053660">
    <property type="component" value="Unassembled WGS sequence"/>
</dbReference>